<feature type="transmembrane region" description="Helical" evidence="10">
    <location>
        <begin position="125"/>
        <end position="148"/>
    </location>
</feature>
<evidence type="ECO:0000313" key="14">
    <source>
        <dbReference type="Proteomes" id="UP000183868"/>
    </source>
</evidence>
<gene>
    <name evidence="11" type="primary">fliR</name>
    <name evidence="11" type="ORF">Cabys_1487</name>
    <name evidence="12" type="ORF">Calab_2651</name>
</gene>
<dbReference type="GO" id="GO:0006605">
    <property type="term" value="P:protein targeting"/>
    <property type="evidence" value="ECO:0007669"/>
    <property type="project" value="UniProtKB-UniRule"/>
</dbReference>
<dbReference type="EMBL" id="CP018099">
    <property type="protein sequence ID" value="APF18236.1"/>
    <property type="molecule type" value="Genomic_DNA"/>
</dbReference>
<dbReference type="OrthoDB" id="9807748at2"/>
<comment type="similarity">
    <text evidence="2 10">Belongs to the FliR/MopE/SpaR family.</text>
</comment>
<dbReference type="STRING" id="880073.Cabys_1487"/>
<keyword evidence="5 10" id="KW-0812">Transmembrane</keyword>
<dbReference type="Pfam" id="PF01311">
    <property type="entry name" value="Bac_export_1"/>
    <property type="match status" value="1"/>
</dbReference>
<name>H1XQ10_CALAY</name>
<evidence type="ECO:0000313" key="13">
    <source>
        <dbReference type="Proteomes" id="UP000004671"/>
    </source>
</evidence>
<evidence type="ECO:0000313" key="12">
    <source>
        <dbReference type="EMBL" id="EHO42261.1"/>
    </source>
</evidence>
<keyword evidence="4 10" id="KW-1003">Cell membrane</keyword>
<evidence type="ECO:0000256" key="1">
    <source>
        <dbReference type="ARBA" id="ARBA00002578"/>
    </source>
</evidence>
<evidence type="ECO:0000256" key="8">
    <source>
        <dbReference type="ARBA" id="ARBA00023143"/>
    </source>
</evidence>
<organism evidence="12 13">
    <name type="scientific">Caldithrix abyssi DSM 13497</name>
    <dbReference type="NCBI Taxonomy" id="880073"/>
    <lineage>
        <taxon>Bacteria</taxon>
        <taxon>Pseudomonadati</taxon>
        <taxon>Calditrichota</taxon>
        <taxon>Calditrichia</taxon>
        <taxon>Calditrichales</taxon>
        <taxon>Calditrichaceae</taxon>
        <taxon>Caldithrix</taxon>
    </lineage>
</organism>
<dbReference type="PANTHER" id="PTHR30065:SF8">
    <property type="entry name" value="FLAGELLAR BIOSYNTHETIC PROTEIN FLIR"/>
    <property type="match status" value="1"/>
</dbReference>
<evidence type="ECO:0000256" key="3">
    <source>
        <dbReference type="ARBA" id="ARBA00021717"/>
    </source>
</evidence>
<dbReference type="PaxDb" id="880073-Calab_2651"/>
<evidence type="ECO:0000256" key="6">
    <source>
        <dbReference type="ARBA" id="ARBA00022989"/>
    </source>
</evidence>
<dbReference type="Proteomes" id="UP000004671">
    <property type="component" value="Chromosome"/>
</dbReference>
<dbReference type="GO" id="GO:0044780">
    <property type="term" value="P:bacterial-type flagellum assembly"/>
    <property type="evidence" value="ECO:0007669"/>
    <property type="project" value="UniProtKB-UniRule"/>
</dbReference>
<dbReference type="GO" id="GO:0009425">
    <property type="term" value="C:bacterial-type flagellum basal body"/>
    <property type="evidence" value="ECO:0007669"/>
    <property type="project" value="UniProtKB-SubCell"/>
</dbReference>
<evidence type="ECO:0000256" key="9">
    <source>
        <dbReference type="NCBIfam" id="TIGR01400"/>
    </source>
</evidence>
<dbReference type="KEGG" id="caby:Cabys_1487"/>
<dbReference type="Proteomes" id="UP000183868">
    <property type="component" value="Chromosome"/>
</dbReference>
<keyword evidence="12" id="KW-0969">Cilium</keyword>
<dbReference type="PRINTS" id="PR00953">
    <property type="entry name" value="TYPE3IMRPROT"/>
</dbReference>
<accession>H1XQ10</accession>
<evidence type="ECO:0000256" key="4">
    <source>
        <dbReference type="ARBA" id="ARBA00022475"/>
    </source>
</evidence>
<evidence type="ECO:0000256" key="5">
    <source>
        <dbReference type="ARBA" id="ARBA00022692"/>
    </source>
</evidence>
<comment type="function">
    <text evidence="1 10">Role in flagellar biosynthesis.</text>
</comment>
<dbReference type="InterPro" id="IPR002010">
    <property type="entry name" value="T3SS_IM_R"/>
</dbReference>
<feature type="transmembrane region" description="Helical" evidence="10">
    <location>
        <begin position="184"/>
        <end position="206"/>
    </location>
</feature>
<sequence length="259" mass="28970" precursor="true">MYELIDKISRLTPLYLLVFSRLSAMLATMPLFAFSTVNVRVRILLAFILTLIIAPILSQQMSYQPTAFLQMALDIMREVLIGLMVGYGAQIIFEAIMIAGTYVGFQLGLAIMNVIDPTSQENMPIIGNFWVMVVLMLLIVTNTHHFLIESLFLNFKVIKPASAVFHAAAGQTFIRSGSMMFDMAIRFAAPLMIFILLFDVAISFMARVMPQMNIFFVSLPLKIAFGIFLLIVSLDIFQGLFAYIADQMEGLVGDIIRGI</sequence>
<dbReference type="NCBIfam" id="TIGR01400">
    <property type="entry name" value="fliR"/>
    <property type="match status" value="1"/>
</dbReference>
<dbReference type="HOGENOM" id="CLU_063626_3_0_0"/>
<keyword evidence="7 10" id="KW-0472">Membrane</keyword>
<feature type="transmembrane region" description="Helical" evidence="10">
    <location>
        <begin position="39"/>
        <end position="58"/>
    </location>
</feature>
<keyword evidence="6 10" id="KW-1133">Transmembrane helix</keyword>
<evidence type="ECO:0000256" key="2">
    <source>
        <dbReference type="ARBA" id="ARBA00009772"/>
    </source>
</evidence>
<keyword evidence="13" id="KW-1185">Reference proteome</keyword>
<evidence type="ECO:0000256" key="10">
    <source>
        <dbReference type="RuleBase" id="RU362071"/>
    </source>
</evidence>
<feature type="transmembrane region" description="Helical" evidence="10">
    <location>
        <begin position="12"/>
        <end position="33"/>
    </location>
</feature>
<reference evidence="11 14" key="2">
    <citation type="submission" date="2016-11" db="EMBL/GenBank/DDBJ databases">
        <title>Genomic analysis of Caldithrix abyssi and proposal of a novel bacterial phylum Caldithrichaeota.</title>
        <authorList>
            <person name="Kublanov I."/>
            <person name="Sigalova O."/>
            <person name="Gavrilov S."/>
            <person name="Lebedinsky A."/>
            <person name="Ivanova N."/>
            <person name="Daum C."/>
            <person name="Reddy T."/>
            <person name="Klenk H.P."/>
            <person name="Goker M."/>
            <person name="Reva O."/>
            <person name="Miroshnichenko M."/>
            <person name="Kyprides N."/>
            <person name="Woyke T."/>
            <person name="Gelfand M."/>
        </authorList>
    </citation>
    <scope>NUCLEOTIDE SEQUENCE [LARGE SCALE GENOMIC DNA]</scope>
    <source>
        <strain evidence="11 14">LF13</strain>
    </source>
</reference>
<dbReference type="EMBL" id="CM001402">
    <property type="protein sequence ID" value="EHO42261.1"/>
    <property type="molecule type" value="Genomic_DNA"/>
</dbReference>
<dbReference type="PANTHER" id="PTHR30065">
    <property type="entry name" value="FLAGELLAR BIOSYNTHETIC PROTEIN FLIR"/>
    <property type="match status" value="1"/>
</dbReference>
<dbReference type="eggNOG" id="COG1684">
    <property type="taxonomic scope" value="Bacteria"/>
</dbReference>
<reference evidence="12 13" key="1">
    <citation type="submission" date="2011-09" db="EMBL/GenBank/DDBJ databases">
        <title>The permanent draft genome of Caldithrix abyssi DSM 13497.</title>
        <authorList>
            <consortium name="US DOE Joint Genome Institute (JGI-PGF)"/>
            <person name="Lucas S."/>
            <person name="Han J."/>
            <person name="Lapidus A."/>
            <person name="Bruce D."/>
            <person name="Goodwin L."/>
            <person name="Pitluck S."/>
            <person name="Peters L."/>
            <person name="Kyrpides N."/>
            <person name="Mavromatis K."/>
            <person name="Ivanova N."/>
            <person name="Mikhailova N."/>
            <person name="Chertkov O."/>
            <person name="Detter J.C."/>
            <person name="Tapia R."/>
            <person name="Han C."/>
            <person name="Land M."/>
            <person name="Hauser L."/>
            <person name="Markowitz V."/>
            <person name="Cheng J.-F."/>
            <person name="Hugenholtz P."/>
            <person name="Woyke T."/>
            <person name="Wu D."/>
            <person name="Spring S."/>
            <person name="Brambilla E."/>
            <person name="Klenk H.-P."/>
            <person name="Eisen J.A."/>
        </authorList>
    </citation>
    <scope>NUCLEOTIDE SEQUENCE [LARGE SCALE GENOMIC DNA]</scope>
    <source>
        <strain evidence="12 13">DSM 13497</strain>
    </source>
</reference>
<dbReference type="RefSeq" id="WP_006929545.1">
    <property type="nucleotide sequence ID" value="NZ_CM001402.1"/>
</dbReference>
<dbReference type="AlphaFoldDB" id="H1XQ10"/>
<feature type="transmembrane region" description="Helical" evidence="10">
    <location>
        <begin position="79"/>
        <end position="105"/>
    </location>
</feature>
<dbReference type="GO" id="GO:0005886">
    <property type="term" value="C:plasma membrane"/>
    <property type="evidence" value="ECO:0007669"/>
    <property type="project" value="UniProtKB-SubCell"/>
</dbReference>
<keyword evidence="8 10" id="KW-0975">Bacterial flagellum</keyword>
<feature type="transmembrane region" description="Helical" evidence="10">
    <location>
        <begin position="212"/>
        <end position="232"/>
    </location>
</feature>
<evidence type="ECO:0000256" key="7">
    <source>
        <dbReference type="ARBA" id="ARBA00023136"/>
    </source>
</evidence>
<dbReference type="InParanoid" id="H1XQ10"/>
<comment type="subcellular location">
    <subcellularLocation>
        <location evidence="10">Cell membrane</location>
        <topology evidence="10">Multi-pass membrane protein</topology>
    </subcellularLocation>
    <subcellularLocation>
        <location evidence="10">Bacterial flagellum basal body</location>
    </subcellularLocation>
</comment>
<proteinExistence type="inferred from homology"/>
<evidence type="ECO:0000313" key="11">
    <source>
        <dbReference type="EMBL" id="APF18236.1"/>
    </source>
</evidence>
<dbReference type="FunCoup" id="H1XQ10">
    <property type="interactions" value="53"/>
</dbReference>
<dbReference type="InterPro" id="IPR006303">
    <property type="entry name" value="FliR"/>
</dbReference>
<protein>
    <recommendedName>
        <fullName evidence="3 9">Flagellar biosynthetic protein FliR</fullName>
    </recommendedName>
</protein>
<keyword evidence="12" id="KW-0966">Cell projection</keyword>
<keyword evidence="12" id="KW-0282">Flagellum</keyword>